<feature type="compositionally biased region" description="Low complexity" evidence="3">
    <location>
        <begin position="257"/>
        <end position="282"/>
    </location>
</feature>
<dbReference type="InterPro" id="IPR001179">
    <property type="entry name" value="PPIase_FKBP_dom"/>
</dbReference>
<protein>
    <recommendedName>
        <fullName evidence="1">peptidylprolyl isomerase</fullName>
        <ecNumber evidence="1">5.2.1.8</ecNumber>
    </recommendedName>
</protein>
<dbReference type="PANTHER" id="PTHR44927">
    <property type="entry name" value="FK506-BINDING PROTEIN 15"/>
    <property type="match status" value="1"/>
</dbReference>
<dbReference type="PROSITE" id="PS50059">
    <property type="entry name" value="FKBP_PPIASE"/>
    <property type="match status" value="1"/>
</dbReference>
<feature type="coiled-coil region" evidence="2">
    <location>
        <begin position="888"/>
        <end position="915"/>
    </location>
</feature>
<evidence type="ECO:0000313" key="6">
    <source>
        <dbReference type="EMBL" id="KAK2147750.1"/>
    </source>
</evidence>
<keyword evidence="1" id="KW-0697">Rotamase</keyword>
<feature type="chain" id="PRO_5042101192" description="peptidylprolyl isomerase" evidence="4">
    <location>
        <begin position="22"/>
        <end position="1560"/>
    </location>
</feature>
<feature type="region of interest" description="Disordered" evidence="3">
    <location>
        <begin position="251"/>
        <end position="298"/>
    </location>
</feature>
<keyword evidence="4" id="KW-0732">Signal</keyword>
<feature type="coiled-coil region" evidence="2">
    <location>
        <begin position="578"/>
        <end position="605"/>
    </location>
</feature>
<dbReference type="Gene3D" id="3.10.50.40">
    <property type="match status" value="1"/>
</dbReference>
<feature type="domain" description="PPIase FKBP-type" evidence="5">
    <location>
        <begin position="157"/>
        <end position="248"/>
    </location>
</feature>
<dbReference type="Pfam" id="PF23649">
    <property type="entry name" value="FKBP15"/>
    <property type="match status" value="1"/>
</dbReference>
<proteinExistence type="predicted"/>
<feature type="coiled-coil region" evidence="2">
    <location>
        <begin position="662"/>
        <end position="689"/>
    </location>
</feature>
<evidence type="ECO:0000256" key="2">
    <source>
        <dbReference type="SAM" id="Coils"/>
    </source>
</evidence>
<feature type="compositionally biased region" description="Basic and acidic residues" evidence="3">
    <location>
        <begin position="1457"/>
        <end position="1532"/>
    </location>
</feature>
<feature type="signal peptide" evidence="4">
    <location>
        <begin position="1"/>
        <end position="21"/>
    </location>
</feature>
<gene>
    <name evidence="6" type="ORF">LSH36_538g02067</name>
</gene>
<feature type="compositionally biased region" description="Acidic residues" evidence="3">
    <location>
        <begin position="1547"/>
        <end position="1560"/>
    </location>
</feature>
<dbReference type="InterPro" id="IPR056598">
    <property type="entry name" value="FKBP-15_dom"/>
</dbReference>
<comment type="catalytic activity">
    <reaction evidence="1">
        <text>[protein]-peptidylproline (omega=180) = [protein]-peptidylproline (omega=0)</text>
        <dbReference type="Rhea" id="RHEA:16237"/>
        <dbReference type="Rhea" id="RHEA-COMP:10747"/>
        <dbReference type="Rhea" id="RHEA-COMP:10748"/>
        <dbReference type="ChEBI" id="CHEBI:83833"/>
        <dbReference type="ChEBI" id="CHEBI:83834"/>
        <dbReference type="EC" id="5.2.1.8"/>
    </reaction>
</comment>
<dbReference type="InterPro" id="IPR046357">
    <property type="entry name" value="PPIase_dom_sf"/>
</dbReference>
<dbReference type="GO" id="GO:0003755">
    <property type="term" value="F:peptidyl-prolyl cis-trans isomerase activity"/>
    <property type="evidence" value="ECO:0007669"/>
    <property type="project" value="UniProtKB-KW"/>
</dbReference>
<feature type="coiled-coil region" evidence="2">
    <location>
        <begin position="715"/>
        <end position="757"/>
    </location>
</feature>
<keyword evidence="2" id="KW-0175">Coiled coil</keyword>
<feature type="region of interest" description="Disordered" evidence="3">
    <location>
        <begin position="316"/>
        <end position="362"/>
    </location>
</feature>
<name>A0AAD9J8A8_9ANNE</name>
<evidence type="ECO:0000256" key="1">
    <source>
        <dbReference type="PROSITE-ProRule" id="PRU00277"/>
    </source>
</evidence>
<keyword evidence="1" id="KW-0413">Isomerase</keyword>
<feature type="compositionally biased region" description="Basic and acidic residues" evidence="3">
    <location>
        <begin position="1299"/>
        <end position="1431"/>
    </location>
</feature>
<dbReference type="Proteomes" id="UP001208570">
    <property type="component" value="Unassembled WGS sequence"/>
</dbReference>
<organism evidence="6 7">
    <name type="scientific">Paralvinella palmiformis</name>
    <dbReference type="NCBI Taxonomy" id="53620"/>
    <lineage>
        <taxon>Eukaryota</taxon>
        <taxon>Metazoa</taxon>
        <taxon>Spiralia</taxon>
        <taxon>Lophotrochozoa</taxon>
        <taxon>Annelida</taxon>
        <taxon>Polychaeta</taxon>
        <taxon>Sedentaria</taxon>
        <taxon>Canalipalpata</taxon>
        <taxon>Terebellida</taxon>
        <taxon>Terebelliformia</taxon>
        <taxon>Alvinellidae</taxon>
        <taxon>Paralvinella</taxon>
    </lineage>
</organism>
<feature type="compositionally biased region" description="Polar residues" evidence="3">
    <location>
        <begin position="1433"/>
        <end position="1451"/>
    </location>
</feature>
<dbReference type="PANTHER" id="PTHR44927:SF1">
    <property type="entry name" value="FK506-BINDING PROTEIN 15"/>
    <property type="match status" value="1"/>
</dbReference>
<evidence type="ECO:0000313" key="7">
    <source>
        <dbReference type="Proteomes" id="UP001208570"/>
    </source>
</evidence>
<evidence type="ECO:0000256" key="4">
    <source>
        <dbReference type="SAM" id="SignalP"/>
    </source>
</evidence>
<sequence length="1560" mass="172297">MLQKRNVIFVLMALWLEDCIANIQVVGLNLAYTCVCGICPSDHKSRSDWWTGAESANHHIIAFCSRISTSGTWLVKGYLCVLKEFIDLDKVWIQPNNYAIFYDHINQNWSVKFETEAQLIQFGKQLAVAKANYVGGTLDTVIIQDLVSGSGCTLEVGDSVELMYTGWLLIDATFGLMFDSNANAEKLLRFKLGKGKVIKGLDMGTLGLKKDGIRLVIIPPQLGYGTEGKAKIPPSAILIYEIKAVRVKVSRERDASDTTVTESSVESSTESAAGGSHSSHTTIETKPDESSQTSAKPDKAKLISRIAKMGQAMFPVAEPGTSSSLPSSPSRTDSEQEQVIGETSSDEKLSVSSKPALPAKPLVSPTVYSPVHQPTAIMTAPTQLPPGVHPQNYQSFGVAPVTNHLALYQPPFPMLPQNYAQPSFGGVPQPAFVQPTPAVPPVSLASDSSVPMLLSETRTQTTEMRMSLSKVADKVDRIYEKLDQMHQSQTQQQPTIATISMTPNIDTSMLLHSIQRIVEENERLKREVMEKNAKIEMQNEKISDLLNKSQKFLEQSNTLFEQKSNTLRTSTEQSQVKILTLEQDKVQLTRELSSLTSELSGLQVQLSSVKKHESELQMQLNSVRDEVIEKQELMDMMKVKHAEREKECRHLLEHQEADRKLNEQLQAEISKVNNDMADLKKTKANTKQLLTMLGWLFSVFGRLWGGEKQQAVKSQHEKEQKLADSKSELEQKLKETNQKYEKEIAQLKDKLESASSSKGSSSQVDELNKEWQKKCDSLLNDAHVRHQMALAELEKRSEQLEETVKATEQKHESLRLQAAAMKQRYESRIIELESEQGAARVNEPAKQQMVTKVKQVMNTVYHELKEHFEVDHTYRGDEINRDIMGTIKRVTILMMQEVEEEANTAEEQSRDTDEECIVAATVSQTSAMAPKRSNDKDQLVANVIKATVASPCGDKGNPYYAEELNKENQDDVKKTIETGTTKQVLADVIHAVVAPTTGDKGSPYYAKELDEAGKDEECIVAATVSQTSAMAPKPSNGKDQLVANVIKAAVASPCGDKGNPYYAEELNRENKDDIKKTTETGTTKQVLADVIQAVVAPTTGDKGNPYYAKELDEAGEIEQSEIPIVAASAPQMSTAPSALRTSNKSPDQHQHEVIAEIIRPVVGPYTGDKGNPYYAAELSQSGEVLGDAQSESITADKSLDQHQHEVIAGIIKPVVAPFTGDKGNPYYAAELSQSGEIPDKSHEQPFPSERSESVLPVGQIPSDSDNLKSKDMNQEDMPFVTISRKDGPNVTGGCGNPYRAEEILQHASKEITRTETEEKHTQGKSVKEPDTSKEEEKGKKTISGGEKDKISDAMVEQEKDKKSATALEQAKDKKSATMVEQVKDNKSSATGEQEKSHTTDNHDKEKRDVPSEQHMKEKKGSTSITQEKDKNTGVVQSGNEKTKSSSPTDKSVLSHETGIKDHDSTGVKDSTKTKDAVEVKDSTKAKDSTEIKESTKAKDSTGVKESTKDKGPTSVKDSTKAKTSSEKKKEKLEDFDDDLKPKPPPLFDDDDEDDDLNWMK</sequence>
<evidence type="ECO:0000256" key="3">
    <source>
        <dbReference type="SAM" id="MobiDB-lite"/>
    </source>
</evidence>
<feature type="coiled-coil region" evidence="2">
    <location>
        <begin position="783"/>
        <end position="835"/>
    </location>
</feature>
<evidence type="ECO:0000259" key="5">
    <source>
        <dbReference type="PROSITE" id="PS50059"/>
    </source>
</evidence>
<keyword evidence="7" id="KW-1185">Reference proteome</keyword>
<feature type="coiled-coil region" evidence="2">
    <location>
        <begin position="514"/>
        <end position="548"/>
    </location>
</feature>
<feature type="region of interest" description="Disordered" evidence="3">
    <location>
        <begin position="1235"/>
        <end position="1560"/>
    </location>
</feature>
<dbReference type="EC" id="5.2.1.8" evidence="1"/>
<dbReference type="SUPFAM" id="SSF54534">
    <property type="entry name" value="FKBP-like"/>
    <property type="match status" value="1"/>
</dbReference>
<comment type="caution">
    <text evidence="6">The sequence shown here is derived from an EMBL/GenBank/DDBJ whole genome shotgun (WGS) entry which is preliminary data.</text>
</comment>
<dbReference type="Pfam" id="PF00254">
    <property type="entry name" value="FKBP_C"/>
    <property type="match status" value="1"/>
</dbReference>
<accession>A0AAD9J8A8</accession>
<dbReference type="EMBL" id="JAODUP010000538">
    <property type="protein sequence ID" value="KAK2147750.1"/>
    <property type="molecule type" value="Genomic_DNA"/>
</dbReference>
<reference evidence="6" key="1">
    <citation type="journal article" date="2023" name="Mol. Biol. Evol.">
        <title>Third-Generation Sequencing Reveals the Adaptive Role of the Epigenome in Three Deep-Sea Polychaetes.</title>
        <authorList>
            <person name="Perez M."/>
            <person name="Aroh O."/>
            <person name="Sun Y."/>
            <person name="Lan Y."/>
            <person name="Juniper S.K."/>
            <person name="Young C.R."/>
            <person name="Angers B."/>
            <person name="Qian P.Y."/>
        </authorList>
    </citation>
    <scope>NUCLEOTIDE SEQUENCE</scope>
    <source>
        <strain evidence="6">P08H-3</strain>
    </source>
</reference>